<protein>
    <submittedName>
        <fullName evidence="4">YigZ family protein</fullName>
    </submittedName>
</protein>
<dbReference type="NCBIfam" id="TIGR00257">
    <property type="entry name" value="IMPACT_YIGZ"/>
    <property type="match status" value="1"/>
</dbReference>
<dbReference type="Proteomes" id="UP000767392">
    <property type="component" value="Unassembled WGS sequence"/>
</dbReference>
<keyword evidence="5" id="KW-1185">Reference proteome</keyword>
<dbReference type="PROSITE" id="PS00910">
    <property type="entry name" value="UPF0029"/>
    <property type="match status" value="1"/>
</dbReference>
<organism evidence="4 5">
    <name type="scientific">Apilactobacillus timberlakei</name>
    <dbReference type="NCBI Taxonomy" id="2008380"/>
    <lineage>
        <taxon>Bacteria</taxon>
        <taxon>Bacillati</taxon>
        <taxon>Bacillota</taxon>
        <taxon>Bacilli</taxon>
        <taxon>Lactobacillales</taxon>
        <taxon>Lactobacillaceae</taxon>
        <taxon>Apilactobacillus</taxon>
    </lineage>
</organism>
<dbReference type="Pfam" id="PF01205">
    <property type="entry name" value="Impact_N"/>
    <property type="match status" value="1"/>
</dbReference>
<feature type="domain" description="UPF0029" evidence="3">
    <location>
        <begin position="140"/>
        <end position="195"/>
    </location>
</feature>
<dbReference type="InterPro" id="IPR023582">
    <property type="entry name" value="Impact"/>
</dbReference>
<dbReference type="InterPro" id="IPR020568">
    <property type="entry name" value="Ribosomal_Su5_D2-typ_SF"/>
</dbReference>
<dbReference type="PANTHER" id="PTHR16301">
    <property type="entry name" value="IMPACT-RELATED"/>
    <property type="match status" value="1"/>
</dbReference>
<dbReference type="InterPro" id="IPR035647">
    <property type="entry name" value="EFG_III/V"/>
</dbReference>
<comment type="similarity">
    <text evidence="1">Belongs to the IMPACT family.</text>
</comment>
<dbReference type="Pfam" id="PF09186">
    <property type="entry name" value="DUF1949"/>
    <property type="match status" value="1"/>
</dbReference>
<gene>
    <name evidence="4" type="ORF">DY048_05630</name>
</gene>
<dbReference type="InterPro" id="IPR015796">
    <property type="entry name" value="Impact_YigZ-like"/>
</dbReference>
<reference evidence="4 5" key="1">
    <citation type="submission" date="2018-08" db="EMBL/GenBank/DDBJ databases">
        <title>Comparative genomics of wild bee and flower associated Lactobacillus reveals potential adaptation to the bee host.</title>
        <authorList>
            <person name="Vuong H.Q."/>
            <person name="Mcfrederick Q.S."/>
        </authorList>
    </citation>
    <scope>NUCLEOTIDE SEQUENCE [LARGE SCALE GENOMIC DNA]</scope>
    <source>
        <strain evidence="4 5">HV_04</strain>
    </source>
</reference>
<dbReference type="InterPro" id="IPR015269">
    <property type="entry name" value="UPF0029_Impact_C"/>
</dbReference>
<evidence type="ECO:0000256" key="1">
    <source>
        <dbReference type="ARBA" id="ARBA00007665"/>
    </source>
</evidence>
<dbReference type="RefSeq" id="WP_105988144.1">
    <property type="nucleotide sequence ID" value="NZ_POST01000004.1"/>
</dbReference>
<dbReference type="InterPro" id="IPR001498">
    <property type="entry name" value="Impact_N"/>
</dbReference>
<evidence type="ECO:0000259" key="2">
    <source>
        <dbReference type="Pfam" id="PF01205"/>
    </source>
</evidence>
<dbReference type="InterPro" id="IPR036956">
    <property type="entry name" value="Impact_N_sf"/>
</dbReference>
<proteinExistence type="inferred from homology"/>
<feature type="domain" description="Impact N-terminal" evidence="2">
    <location>
        <begin position="19"/>
        <end position="124"/>
    </location>
</feature>
<dbReference type="PANTHER" id="PTHR16301:SF20">
    <property type="entry name" value="IMPACT FAMILY MEMBER YIGZ"/>
    <property type="match status" value="1"/>
</dbReference>
<dbReference type="EMBL" id="QUAM01000004">
    <property type="protein sequence ID" value="TPR13386.1"/>
    <property type="molecule type" value="Genomic_DNA"/>
</dbReference>
<dbReference type="Gene3D" id="3.30.230.30">
    <property type="entry name" value="Impact, N-terminal domain"/>
    <property type="match status" value="1"/>
</dbReference>
<dbReference type="InterPro" id="IPR020569">
    <property type="entry name" value="UPF0029_Impact_CS"/>
</dbReference>
<dbReference type="SUPFAM" id="SSF54211">
    <property type="entry name" value="Ribosomal protein S5 domain 2-like"/>
    <property type="match status" value="1"/>
</dbReference>
<dbReference type="SUPFAM" id="SSF54980">
    <property type="entry name" value="EF-G C-terminal domain-like"/>
    <property type="match status" value="1"/>
</dbReference>
<evidence type="ECO:0000313" key="4">
    <source>
        <dbReference type="EMBL" id="TPR13386.1"/>
    </source>
</evidence>
<comment type="caution">
    <text evidence="4">The sequence shown here is derived from an EMBL/GenBank/DDBJ whole genome shotgun (WGS) entry which is preliminary data.</text>
</comment>
<sequence>MQKNYLTIKTKGSNEVDIKKSRFICNIARVQNEEEANNFIESIKLENKKATHNCYAYVIGQDDHIQRASDNGEPSGTAGVPILDAIKMIGIHNTVAVVTRYFGGIKLGAGGLIRAYSNATTKAIESVGVIEKVLQTEITINVDYKLFNQLQYHLNENDINIIDTQYTDKVSVIVAVDNHYIENFKQDIVNLLNNRVNMVDGDEKYFELDFNPYKNNKKD</sequence>
<dbReference type="Gene3D" id="3.30.70.240">
    <property type="match status" value="1"/>
</dbReference>
<name>A0ABY2YWV9_9LACO</name>
<accession>A0ABY2YWV9</accession>
<evidence type="ECO:0000259" key="3">
    <source>
        <dbReference type="Pfam" id="PF09186"/>
    </source>
</evidence>
<evidence type="ECO:0000313" key="5">
    <source>
        <dbReference type="Proteomes" id="UP000767392"/>
    </source>
</evidence>